<keyword evidence="10" id="KW-1185">Reference proteome</keyword>
<dbReference type="EMBL" id="JACVVK020000121">
    <property type="protein sequence ID" value="KAK7490958.1"/>
    <property type="molecule type" value="Genomic_DNA"/>
</dbReference>
<comment type="caution">
    <text evidence="9">The sequence shown here is derived from an EMBL/GenBank/DDBJ whole genome shotgun (WGS) entry which is preliminary data.</text>
</comment>
<evidence type="ECO:0000313" key="10">
    <source>
        <dbReference type="Proteomes" id="UP001519460"/>
    </source>
</evidence>
<feature type="transmembrane region" description="Helical" evidence="8">
    <location>
        <begin position="223"/>
        <end position="243"/>
    </location>
</feature>
<comment type="subcellular location">
    <subcellularLocation>
        <location evidence="1">Membrane</location>
        <topology evidence="1">Multi-pass membrane protein</topology>
    </subcellularLocation>
</comment>
<dbReference type="GO" id="GO:0016020">
    <property type="term" value="C:membrane"/>
    <property type="evidence" value="ECO:0007669"/>
    <property type="project" value="UniProtKB-SubCell"/>
</dbReference>
<evidence type="ECO:0000256" key="8">
    <source>
        <dbReference type="SAM" id="Phobius"/>
    </source>
</evidence>
<feature type="compositionally biased region" description="Basic and acidic residues" evidence="7">
    <location>
        <begin position="91"/>
        <end position="101"/>
    </location>
</feature>
<evidence type="ECO:0000256" key="7">
    <source>
        <dbReference type="SAM" id="MobiDB-lite"/>
    </source>
</evidence>
<evidence type="ECO:0000313" key="9">
    <source>
        <dbReference type="EMBL" id="KAK7490958.1"/>
    </source>
</evidence>
<dbReference type="AlphaFoldDB" id="A0ABD0KUK1"/>
<keyword evidence="3" id="KW-0813">Transport</keyword>
<feature type="transmembrane region" description="Helical" evidence="8">
    <location>
        <begin position="376"/>
        <end position="398"/>
    </location>
</feature>
<dbReference type="PANTHER" id="PTHR31326:SF1">
    <property type="entry name" value="PROTEIN CLT2, CHLOROPLASTIC"/>
    <property type="match status" value="1"/>
</dbReference>
<accession>A0ABD0KUK1</accession>
<feature type="transmembrane region" description="Helical" evidence="8">
    <location>
        <begin position="405"/>
        <end position="425"/>
    </location>
</feature>
<evidence type="ECO:0000256" key="5">
    <source>
        <dbReference type="ARBA" id="ARBA00022989"/>
    </source>
</evidence>
<feature type="transmembrane region" description="Helical" evidence="8">
    <location>
        <begin position="250"/>
        <end position="269"/>
    </location>
</feature>
<feature type="region of interest" description="Disordered" evidence="7">
    <location>
        <begin position="85"/>
        <end position="113"/>
    </location>
</feature>
<evidence type="ECO:0000256" key="6">
    <source>
        <dbReference type="ARBA" id="ARBA00023136"/>
    </source>
</evidence>
<gene>
    <name evidence="9" type="ORF">BaRGS_00017830</name>
</gene>
<proteinExistence type="inferred from homology"/>
<feature type="transmembrane region" description="Helical" evidence="8">
    <location>
        <begin position="320"/>
        <end position="340"/>
    </location>
</feature>
<dbReference type="Proteomes" id="UP001519460">
    <property type="component" value="Unassembled WGS sequence"/>
</dbReference>
<evidence type="ECO:0000256" key="1">
    <source>
        <dbReference type="ARBA" id="ARBA00004141"/>
    </source>
</evidence>
<feature type="transmembrane region" description="Helical" evidence="8">
    <location>
        <begin position="289"/>
        <end position="308"/>
    </location>
</feature>
<feature type="transmembrane region" description="Helical" evidence="8">
    <location>
        <begin position="123"/>
        <end position="147"/>
    </location>
</feature>
<comment type="similarity">
    <text evidence="2">Belongs to the CRT-like transporter family.</text>
</comment>
<sequence>MLRSGGGSFSGVYTSECTAHQKVPDQVTDTLIKDTQAALLHVVEHETETNAGLQISLSDTSLRCSSSGPDDDDSTNEENLLLQPLISSSSEHQEESRKESLDSTSDFSAPETKLRRTHSKGKLYLWFLSVSFVVSQVLLRASLPLLIDTTILAGGDEMAFLLFSSVSVTLVMMIVLVVYGLVDKTVAVKPAFSFRTLVNLGIVSFFSMSLLTFAGPAERTPPYLQGILIAIGTPCTVLVRYVWLGKGLSFRRLCCTMAVVAGVVFSMAPQVWSDAGTGSNSTGSAIARVVWPLVYAASFLPISIIYVIYEHELRKQPQCLNLLTWYHLCRLLVLVPFFWIDLIPGFGMADSLQDLAYKLERGFSCNFLLSPDCHGLVIKGVIFTVTYVVTNHLSLVLVRHADCSAFLAIIQAMVTPLVTLVWTVLTFDRAEDRVYWDPEFTQTTLFAVGGLLIIVPAIILYNVFSQREQVKSADEEDEENFHSD</sequence>
<organism evidence="9 10">
    <name type="scientific">Batillaria attramentaria</name>
    <dbReference type="NCBI Taxonomy" id="370345"/>
    <lineage>
        <taxon>Eukaryota</taxon>
        <taxon>Metazoa</taxon>
        <taxon>Spiralia</taxon>
        <taxon>Lophotrochozoa</taxon>
        <taxon>Mollusca</taxon>
        <taxon>Gastropoda</taxon>
        <taxon>Caenogastropoda</taxon>
        <taxon>Sorbeoconcha</taxon>
        <taxon>Cerithioidea</taxon>
        <taxon>Batillariidae</taxon>
        <taxon>Batillaria</taxon>
    </lineage>
</organism>
<feature type="transmembrane region" description="Helical" evidence="8">
    <location>
        <begin position="194"/>
        <end position="217"/>
    </location>
</feature>
<dbReference type="PANTHER" id="PTHR31326">
    <property type="entry name" value="PROTEIN CLT2, CHLOROPLASTIC"/>
    <property type="match status" value="1"/>
</dbReference>
<keyword evidence="4 8" id="KW-0812">Transmembrane</keyword>
<dbReference type="InterPro" id="IPR013936">
    <property type="entry name" value="CRT-like"/>
</dbReference>
<evidence type="ECO:0000256" key="2">
    <source>
        <dbReference type="ARBA" id="ARBA00006690"/>
    </source>
</evidence>
<evidence type="ECO:0000256" key="4">
    <source>
        <dbReference type="ARBA" id="ARBA00022692"/>
    </source>
</evidence>
<protein>
    <submittedName>
        <fullName evidence="9">Uncharacterized protein</fullName>
    </submittedName>
</protein>
<feature type="transmembrane region" description="Helical" evidence="8">
    <location>
        <begin position="445"/>
        <end position="464"/>
    </location>
</feature>
<evidence type="ECO:0000256" key="3">
    <source>
        <dbReference type="ARBA" id="ARBA00022448"/>
    </source>
</evidence>
<keyword evidence="6 8" id="KW-0472">Membrane</keyword>
<name>A0ABD0KUK1_9CAEN</name>
<feature type="transmembrane region" description="Helical" evidence="8">
    <location>
        <begin position="159"/>
        <end position="182"/>
    </location>
</feature>
<reference evidence="9 10" key="1">
    <citation type="journal article" date="2023" name="Sci. Data">
        <title>Genome assembly of the Korean intertidal mud-creeper Batillaria attramentaria.</title>
        <authorList>
            <person name="Patra A.K."/>
            <person name="Ho P.T."/>
            <person name="Jun S."/>
            <person name="Lee S.J."/>
            <person name="Kim Y."/>
            <person name="Won Y.J."/>
        </authorList>
    </citation>
    <scope>NUCLEOTIDE SEQUENCE [LARGE SCALE GENOMIC DNA]</scope>
    <source>
        <strain evidence="9">Wonlab-2016</strain>
    </source>
</reference>
<keyword evidence="5 8" id="KW-1133">Transmembrane helix</keyword>